<dbReference type="PANTHER" id="PTHR37305:SF1">
    <property type="entry name" value="MEMBRANE PROTEIN"/>
    <property type="match status" value="1"/>
</dbReference>
<evidence type="ECO:0008006" key="4">
    <source>
        <dbReference type="Google" id="ProtNLM"/>
    </source>
</evidence>
<feature type="transmembrane region" description="Helical" evidence="1">
    <location>
        <begin position="245"/>
        <end position="264"/>
    </location>
</feature>
<feature type="transmembrane region" description="Helical" evidence="1">
    <location>
        <begin position="49"/>
        <end position="68"/>
    </location>
</feature>
<keyword evidence="1" id="KW-1133">Transmembrane helix</keyword>
<dbReference type="RefSeq" id="WP_258384470.1">
    <property type="nucleotide sequence ID" value="NZ_CP091430.1"/>
</dbReference>
<feature type="transmembrane region" description="Helical" evidence="1">
    <location>
        <begin position="17"/>
        <end position="37"/>
    </location>
</feature>
<evidence type="ECO:0000313" key="3">
    <source>
        <dbReference type="Proteomes" id="UP001057877"/>
    </source>
</evidence>
<evidence type="ECO:0000313" key="2">
    <source>
        <dbReference type="EMBL" id="UVI28382.1"/>
    </source>
</evidence>
<keyword evidence="1" id="KW-0472">Membrane</keyword>
<organism evidence="2 3">
    <name type="scientific">Paenibacillus spongiae</name>
    <dbReference type="NCBI Taxonomy" id="2909671"/>
    <lineage>
        <taxon>Bacteria</taxon>
        <taxon>Bacillati</taxon>
        <taxon>Bacillota</taxon>
        <taxon>Bacilli</taxon>
        <taxon>Bacillales</taxon>
        <taxon>Paenibacillaceae</taxon>
        <taxon>Paenibacillus</taxon>
    </lineage>
</organism>
<gene>
    <name evidence="2" type="ORF">L1F29_23415</name>
</gene>
<evidence type="ECO:0000256" key="1">
    <source>
        <dbReference type="SAM" id="Phobius"/>
    </source>
</evidence>
<feature type="transmembrane region" description="Helical" evidence="1">
    <location>
        <begin position="147"/>
        <end position="174"/>
    </location>
</feature>
<proteinExistence type="predicted"/>
<sequence>MLTLIRMEISKIVHNKWAIIIGLVFGAAYILLTYSYYRWNVSIAWESMTLFPYSFGAVMEGVILLVALPACITQEYQSNTEALLLSSKHGRSKLMKAKITASLLIVTFVVVGCLILNAAVNVWFAGWTGWDWPLQKLNRYANSPYELLIWQYALVQALTNWLGCLVFGLFILFVSARSQSYLTVFFIAGIVFVLPFFVRNTSDLSVPWLIKNLPMTDFMRVENIYNRERFVLVYNWMLSLPYQLFYVYMAILAAAFAKGAYGAFRRRADGSS</sequence>
<dbReference type="Proteomes" id="UP001057877">
    <property type="component" value="Chromosome"/>
</dbReference>
<protein>
    <recommendedName>
        <fullName evidence="4">ABC transporter permease subunit</fullName>
    </recommendedName>
</protein>
<keyword evidence="3" id="KW-1185">Reference proteome</keyword>
<reference evidence="2" key="1">
    <citation type="submission" date="2022-01" db="EMBL/GenBank/DDBJ databases">
        <title>Paenibacillus spongiae sp. nov., isolated from marine sponge.</title>
        <authorList>
            <person name="Li Z."/>
            <person name="Zhang M."/>
        </authorList>
    </citation>
    <scope>NUCLEOTIDE SEQUENCE</scope>
    <source>
        <strain evidence="2">PHS-Z3</strain>
    </source>
</reference>
<name>A0ABY5S3B0_9BACL</name>
<feature type="transmembrane region" description="Helical" evidence="1">
    <location>
        <begin position="181"/>
        <end position="198"/>
    </location>
</feature>
<dbReference type="PANTHER" id="PTHR37305">
    <property type="entry name" value="INTEGRAL MEMBRANE PROTEIN-RELATED"/>
    <property type="match status" value="1"/>
</dbReference>
<accession>A0ABY5S3B0</accession>
<feature type="transmembrane region" description="Helical" evidence="1">
    <location>
        <begin position="101"/>
        <end position="127"/>
    </location>
</feature>
<dbReference type="EMBL" id="CP091430">
    <property type="protein sequence ID" value="UVI28382.1"/>
    <property type="molecule type" value="Genomic_DNA"/>
</dbReference>
<keyword evidence="1" id="KW-0812">Transmembrane</keyword>